<feature type="compositionally biased region" description="Acidic residues" evidence="2">
    <location>
        <begin position="877"/>
        <end position="892"/>
    </location>
</feature>
<dbReference type="InParanoid" id="I7LXW1"/>
<feature type="compositionally biased region" description="Polar residues" evidence="2">
    <location>
        <begin position="129"/>
        <end position="141"/>
    </location>
</feature>
<feature type="compositionally biased region" description="Polar residues" evidence="2">
    <location>
        <begin position="930"/>
        <end position="940"/>
    </location>
</feature>
<feature type="compositionally biased region" description="Basic and acidic residues" evidence="2">
    <location>
        <begin position="570"/>
        <end position="591"/>
    </location>
</feature>
<feature type="compositionally biased region" description="Polar residues" evidence="2">
    <location>
        <begin position="1"/>
        <end position="14"/>
    </location>
</feature>
<feature type="region of interest" description="Disordered" evidence="2">
    <location>
        <begin position="417"/>
        <end position="487"/>
    </location>
</feature>
<feature type="compositionally biased region" description="Low complexity" evidence="2">
    <location>
        <begin position="142"/>
        <end position="158"/>
    </location>
</feature>
<feature type="compositionally biased region" description="Basic and acidic residues" evidence="2">
    <location>
        <begin position="941"/>
        <end position="950"/>
    </location>
</feature>
<feature type="compositionally biased region" description="Polar residues" evidence="2">
    <location>
        <begin position="746"/>
        <end position="766"/>
    </location>
</feature>
<dbReference type="GeneID" id="7836723"/>
<feature type="coiled-coil region" evidence="1">
    <location>
        <begin position="614"/>
        <end position="648"/>
    </location>
</feature>
<organism evidence="3 4">
    <name type="scientific">Tetrahymena thermophila (strain SB210)</name>
    <dbReference type="NCBI Taxonomy" id="312017"/>
    <lineage>
        <taxon>Eukaryota</taxon>
        <taxon>Sar</taxon>
        <taxon>Alveolata</taxon>
        <taxon>Ciliophora</taxon>
        <taxon>Intramacronucleata</taxon>
        <taxon>Oligohymenophorea</taxon>
        <taxon>Hymenostomatida</taxon>
        <taxon>Tetrahymenina</taxon>
        <taxon>Tetrahymenidae</taxon>
        <taxon>Tetrahymena</taxon>
    </lineage>
</organism>
<feature type="region of interest" description="Disordered" evidence="2">
    <location>
        <begin position="129"/>
        <end position="183"/>
    </location>
</feature>
<feature type="compositionally biased region" description="Polar residues" evidence="2">
    <location>
        <begin position="428"/>
        <end position="437"/>
    </location>
</feature>
<sequence>MRSSFKSQSRNQVQYIKKEALQDDKTPKYEEVKISQVKINEASTYVQKESQPIIHSNNSEQVSKPSDKPLVEQSNNLEQDSTSQQRQQKPDRANNNNNNNQQQRKQGQRNNRHFKTTYVPKKLLQSEIDQSQAGQESNKTDSQTQSNQGQSNNLNESQEPSNNLQMNGRQSLQGNGTNTQKYRYNYRNGSVQPKNERYSQGGSSQIQNQTKSSLFYQLKSDQTNATNEGNQFEDSPQKNQKNFQRDNLRKSEKEPKTTQKKDYAQIQAMLKRQNDNMIARNNRRNHSIVRTPDAHLLLSCNWDGIENVEQSYELLQKKSQDVSSFCQQENSTSQAFPSLLDDSSRLSKFAPSSLRPSRKASISSSETNPQDLTNQIHQIAQELQQNQEQQVEKPVHVHDIQALQEVKQEAIMESEEFNYKEEEKTKQAKSTNATPSSKENKKNNQRQSNKIQRESINKGRKSNTIIYVRKENVQKEQTPSNQMNQKKSVVYEEKVEVVEQQQPQQIQQQQQQQQQEEKEYPDILNDIEFEMDLEINPTQQTRRNQNKNQRQERDLQNANFDGQLIAEQQQADHESEQNKKDSSNSQDHNENEVYPRISNLDEYVPVQFTAEQQEAFEKGEYQELQKEIDQFQKQDQQIQNECREENQREISSDVILQQKEEEDFVQIEEEGLASKISCQSPPPTENLTQQDVDAALEKFEEENQNQHHLSKFGQQYETDLEQKVLEQLQKKHIIEQNAEQVDENNKSQTITENKTDDQNSNQIIEKNTQEQDNKNINGQQKELVEEEKNIKNGIENVQTELTQEKLTVIDNQANQSNNQMQYTANIVIEENEIQEAFNHFQQEHQNLASKNEEENVEIITQKQKSQDKREEEVQQQLEEEEEVQQQFEEEVEIFVSSTEQTRNHNQNKQERDLQSHNGQQLDDHFKQEEQAGNQNQSSPSKNEKQVKEQKTIDELDKQCEYFNANSNYSSDKQNNTQTQDDTSSAKHIEMNGFLLEVQSDRNFDDSNHDLNSEYPKTEAPYRRKTRFLQQFSDNLKDIGKNNTCLVNSLGSNIVTTFAGYVCNKIVTSTLLKNGKLNHSSGNRMLFSSFSSLNSSLKN</sequence>
<feature type="compositionally biased region" description="Polar residues" evidence="2">
    <location>
        <begin position="360"/>
        <end position="369"/>
    </location>
</feature>
<dbReference type="EMBL" id="GG662299">
    <property type="protein sequence ID" value="EAS06303.2"/>
    <property type="molecule type" value="Genomic_DNA"/>
</dbReference>
<keyword evidence="4" id="KW-1185">Reference proteome</keyword>
<evidence type="ECO:0000313" key="4">
    <source>
        <dbReference type="Proteomes" id="UP000009168"/>
    </source>
</evidence>
<name>I7LXW1_TETTS</name>
<feature type="compositionally biased region" description="Basic and acidic residues" evidence="2">
    <location>
        <begin position="243"/>
        <end position="261"/>
    </location>
</feature>
<feature type="region of interest" description="Disordered" evidence="2">
    <location>
        <begin position="736"/>
        <end position="775"/>
    </location>
</feature>
<dbReference type="RefSeq" id="XP_001026548.2">
    <property type="nucleotide sequence ID" value="XM_001026548.3"/>
</dbReference>
<reference evidence="4" key="1">
    <citation type="journal article" date="2006" name="PLoS Biol.">
        <title>Macronuclear genome sequence of the ciliate Tetrahymena thermophila, a model eukaryote.</title>
        <authorList>
            <person name="Eisen J.A."/>
            <person name="Coyne R.S."/>
            <person name="Wu M."/>
            <person name="Wu D."/>
            <person name="Thiagarajan M."/>
            <person name="Wortman J.R."/>
            <person name="Badger J.H."/>
            <person name="Ren Q."/>
            <person name="Amedeo P."/>
            <person name="Jones K.M."/>
            <person name="Tallon L.J."/>
            <person name="Delcher A.L."/>
            <person name="Salzberg S.L."/>
            <person name="Silva J.C."/>
            <person name="Haas B.J."/>
            <person name="Majoros W.H."/>
            <person name="Farzad M."/>
            <person name="Carlton J.M."/>
            <person name="Smith R.K. Jr."/>
            <person name="Garg J."/>
            <person name="Pearlman R.E."/>
            <person name="Karrer K.M."/>
            <person name="Sun L."/>
            <person name="Manning G."/>
            <person name="Elde N.C."/>
            <person name="Turkewitz A.P."/>
            <person name="Asai D.J."/>
            <person name="Wilkes D.E."/>
            <person name="Wang Y."/>
            <person name="Cai H."/>
            <person name="Collins K."/>
            <person name="Stewart B.A."/>
            <person name="Lee S.R."/>
            <person name="Wilamowska K."/>
            <person name="Weinberg Z."/>
            <person name="Ruzzo W.L."/>
            <person name="Wloga D."/>
            <person name="Gaertig J."/>
            <person name="Frankel J."/>
            <person name="Tsao C.-C."/>
            <person name="Gorovsky M.A."/>
            <person name="Keeling P.J."/>
            <person name="Waller R.F."/>
            <person name="Patron N.J."/>
            <person name="Cherry J.M."/>
            <person name="Stover N.A."/>
            <person name="Krieger C.J."/>
            <person name="del Toro C."/>
            <person name="Ryder H.F."/>
            <person name="Williamson S.C."/>
            <person name="Barbeau R.A."/>
            <person name="Hamilton E.P."/>
            <person name="Orias E."/>
        </authorList>
    </citation>
    <scope>NUCLEOTIDE SEQUENCE [LARGE SCALE GENOMIC DNA]</scope>
    <source>
        <strain evidence="4">SB210</strain>
    </source>
</reference>
<dbReference type="KEGG" id="tet:TTHERM_00329830"/>
<feature type="region of interest" description="Disordered" evidence="2">
    <location>
        <begin position="847"/>
        <end position="950"/>
    </location>
</feature>
<feature type="region of interest" description="Disordered" evidence="2">
    <location>
        <begin position="225"/>
        <end position="261"/>
    </location>
</feature>
<dbReference type="STRING" id="312017.I7LXW1"/>
<feature type="compositionally biased region" description="Polar residues" evidence="2">
    <location>
        <begin position="475"/>
        <end position="484"/>
    </location>
</feature>
<gene>
    <name evidence="3" type="ORF">TTHERM_00329830</name>
</gene>
<proteinExistence type="predicted"/>
<evidence type="ECO:0000256" key="1">
    <source>
        <dbReference type="SAM" id="Coils"/>
    </source>
</evidence>
<feature type="compositionally biased region" description="Polar residues" evidence="2">
    <location>
        <begin position="72"/>
        <end position="87"/>
    </location>
</feature>
<keyword evidence="1" id="KW-0175">Coiled coil</keyword>
<evidence type="ECO:0000313" key="3">
    <source>
        <dbReference type="EMBL" id="EAS06303.2"/>
    </source>
</evidence>
<feature type="compositionally biased region" description="Polar residues" evidence="2">
    <location>
        <begin position="225"/>
        <end position="242"/>
    </location>
</feature>
<evidence type="ECO:0000256" key="2">
    <source>
        <dbReference type="SAM" id="MobiDB-lite"/>
    </source>
</evidence>
<feature type="compositionally biased region" description="Polar residues" evidence="2">
    <location>
        <begin position="159"/>
        <end position="183"/>
    </location>
</feature>
<dbReference type="Proteomes" id="UP000009168">
    <property type="component" value="Unassembled WGS sequence"/>
</dbReference>
<feature type="region of interest" description="Disordered" evidence="2">
    <location>
        <begin position="1"/>
        <end position="113"/>
    </location>
</feature>
<feature type="compositionally biased region" description="Polar residues" evidence="2">
    <location>
        <begin position="37"/>
        <end position="64"/>
    </location>
</feature>
<feature type="region of interest" description="Disordered" evidence="2">
    <location>
        <begin position="347"/>
        <end position="369"/>
    </location>
</feature>
<protein>
    <submittedName>
        <fullName evidence="3">Uncharacterized protein</fullName>
    </submittedName>
</protein>
<feature type="compositionally biased region" description="Basic and acidic residues" evidence="2">
    <location>
        <begin position="16"/>
        <end position="33"/>
    </location>
</feature>
<feature type="compositionally biased region" description="Low complexity" evidence="2">
    <location>
        <begin position="94"/>
        <end position="105"/>
    </location>
</feature>
<feature type="compositionally biased region" description="Basic and acidic residues" evidence="2">
    <location>
        <begin position="417"/>
        <end position="426"/>
    </location>
</feature>
<accession>I7LXW1</accession>
<feature type="region of interest" description="Disordered" evidence="2">
    <location>
        <begin position="568"/>
        <end position="591"/>
    </location>
</feature>
<feature type="compositionally biased region" description="Polar residues" evidence="2">
    <location>
        <begin position="895"/>
        <end position="906"/>
    </location>
</feature>
<dbReference type="AlphaFoldDB" id="I7LXW1"/>